<sequence>LQNNKVVMLEDLACHFGLRTQDAIERLNSLQELERITGVIDDRGKFIYISPDELGAVAKFIKQRGRVTITDLAESSNKLINLKTSSTEVQASA</sequence>
<dbReference type="InterPro" id="IPR050899">
    <property type="entry name" value="DDRGK_domain-containing"/>
</dbReference>
<dbReference type="SUPFAM" id="SSF46785">
    <property type="entry name" value="Winged helix' DNA-binding domain"/>
    <property type="match status" value="1"/>
</dbReference>
<dbReference type="AlphaFoldDB" id="A7RZE8"/>
<dbReference type="GO" id="GO:0005789">
    <property type="term" value="C:endoplasmic reticulum membrane"/>
    <property type="evidence" value="ECO:0007669"/>
    <property type="project" value="UniProtKB-SubCell"/>
</dbReference>
<dbReference type="PANTHER" id="PTHR48176:SF1">
    <property type="entry name" value="DDRGK DOMAIN-CONTAINING PROTEIN 1"/>
    <property type="match status" value="1"/>
</dbReference>
<accession>A7RZE8</accession>
<keyword evidence="10" id="KW-1185">Reference proteome</keyword>
<evidence type="ECO:0000256" key="2">
    <source>
        <dbReference type="ARBA" id="ARBA00009829"/>
    </source>
</evidence>
<reference evidence="9 10" key="1">
    <citation type="journal article" date="2007" name="Science">
        <title>Sea anemone genome reveals ancestral eumetazoan gene repertoire and genomic organization.</title>
        <authorList>
            <person name="Putnam N.H."/>
            <person name="Srivastava M."/>
            <person name="Hellsten U."/>
            <person name="Dirks B."/>
            <person name="Chapman J."/>
            <person name="Salamov A."/>
            <person name="Terry A."/>
            <person name="Shapiro H."/>
            <person name="Lindquist E."/>
            <person name="Kapitonov V.V."/>
            <person name="Jurka J."/>
            <person name="Genikhovich G."/>
            <person name="Grigoriev I.V."/>
            <person name="Lucas S.M."/>
            <person name="Steele R.E."/>
            <person name="Finnerty J.R."/>
            <person name="Technau U."/>
            <person name="Martindale M.Q."/>
            <person name="Rokhsar D.S."/>
        </authorList>
    </citation>
    <scope>NUCLEOTIDE SEQUENCE [LARGE SCALE GENOMIC DNA]</scope>
    <source>
        <strain evidence="10">CH2 X CH6</strain>
    </source>
</reference>
<gene>
    <name evidence="9" type="ORF">NEMVEDRAFT_v1g98787</name>
</gene>
<comment type="subcellular location">
    <subcellularLocation>
        <location evidence="1">Endoplasmic reticulum membrane</location>
        <topology evidence="1">Single-pass membrane protein</topology>
    </subcellularLocation>
</comment>
<keyword evidence="6" id="KW-0256">Endoplasmic reticulum</keyword>
<dbReference type="InterPro" id="IPR036390">
    <property type="entry name" value="WH_DNA-bd_sf"/>
</dbReference>
<protein>
    <recommendedName>
        <fullName evidence="3">DDRGK domain-containing protein 1</fullName>
    </recommendedName>
</protein>
<feature type="non-terminal residue" evidence="9">
    <location>
        <position position="93"/>
    </location>
</feature>
<dbReference type="PANTHER" id="PTHR48176">
    <property type="entry name" value="DDRGK DOMAIN-CONTAINING PROTEIN 1"/>
    <property type="match status" value="1"/>
</dbReference>
<dbReference type="HOGENOM" id="CLU_172870_0_0_1"/>
<proteinExistence type="inferred from homology"/>
<dbReference type="InParanoid" id="A7RZE8"/>
<evidence type="ECO:0000313" key="10">
    <source>
        <dbReference type="Proteomes" id="UP000001593"/>
    </source>
</evidence>
<dbReference type="InterPro" id="IPR019153">
    <property type="entry name" value="DDRGK_dom-contain"/>
</dbReference>
<dbReference type="eggNOG" id="KOG3054">
    <property type="taxonomic scope" value="Eukaryota"/>
</dbReference>
<comment type="similarity">
    <text evidence="2">Belongs to the DDRGK1 family.</text>
</comment>
<evidence type="ECO:0000313" key="9">
    <source>
        <dbReference type="EMBL" id="EDO43138.1"/>
    </source>
</evidence>
<keyword evidence="4" id="KW-0812">Transmembrane</keyword>
<keyword evidence="5" id="KW-0833">Ubl conjugation pathway</keyword>
<evidence type="ECO:0000256" key="8">
    <source>
        <dbReference type="ARBA" id="ARBA00023136"/>
    </source>
</evidence>
<dbReference type="Pfam" id="PF09756">
    <property type="entry name" value="DDRGK"/>
    <property type="match status" value="1"/>
</dbReference>
<dbReference type="SMART" id="SM01128">
    <property type="entry name" value="DDRGK"/>
    <property type="match status" value="1"/>
</dbReference>
<name>A7RZE8_NEMVE</name>
<evidence type="ECO:0000256" key="7">
    <source>
        <dbReference type="ARBA" id="ARBA00022989"/>
    </source>
</evidence>
<dbReference type="EMBL" id="DS469557">
    <property type="protein sequence ID" value="EDO43138.1"/>
    <property type="molecule type" value="Genomic_DNA"/>
</dbReference>
<dbReference type="KEGG" id="nve:5514992"/>
<keyword evidence="8" id="KW-0472">Membrane</keyword>
<keyword evidence="7" id="KW-1133">Transmembrane helix</keyword>
<dbReference type="InterPro" id="IPR036388">
    <property type="entry name" value="WH-like_DNA-bd_sf"/>
</dbReference>
<evidence type="ECO:0000256" key="4">
    <source>
        <dbReference type="ARBA" id="ARBA00022692"/>
    </source>
</evidence>
<organism evidence="9 10">
    <name type="scientific">Nematostella vectensis</name>
    <name type="common">Starlet sea anemone</name>
    <dbReference type="NCBI Taxonomy" id="45351"/>
    <lineage>
        <taxon>Eukaryota</taxon>
        <taxon>Metazoa</taxon>
        <taxon>Cnidaria</taxon>
        <taxon>Anthozoa</taxon>
        <taxon>Hexacorallia</taxon>
        <taxon>Actiniaria</taxon>
        <taxon>Edwardsiidae</taxon>
        <taxon>Nematostella</taxon>
    </lineage>
</organism>
<dbReference type="FunFam" id="1.10.10.10:FF:000143">
    <property type="entry name" value="DDRGK domain-containing protein 1"/>
    <property type="match status" value="1"/>
</dbReference>
<evidence type="ECO:0000256" key="3">
    <source>
        <dbReference type="ARBA" id="ARBA00018218"/>
    </source>
</evidence>
<evidence type="ECO:0000256" key="5">
    <source>
        <dbReference type="ARBA" id="ARBA00022786"/>
    </source>
</evidence>
<dbReference type="STRING" id="45351.A7RZE8"/>
<evidence type="ECO:0000256" key="1">
    <source>
        <dbReference type="ARBA" id="ARBA00004389"/>
    </source>
</evidence>
<dbReference type="PhylomeDB" id="A7RZE8"/>
<dbReference type="Proteomes" id="UP000001593">
    <property type="component" value="Unassembled WGS sequence"/>
</dbReference>
<dbReference type="Gene3D" id="1.10.10.10">
    <property type="entry name" value="Winged helix-like DNA-binding domain superfamily/Winged helix DNA-binding domain"/>
    <property type="match status" value="1"/>
</dbReference>
<evidence type="ECO:0000256" key="6">
    <source>
        <dbReference type="ARBA" id="ARBA00022824"/>
    </source>
</evidence>